<dbReference type="EMBL" id="AZHD01000001">
    <property type="protein sequence ID" value="OAA67953.1"/>
    <property type="molecule type" value="Genomic_DNA"/>
</dbReference>
<feature type="compositionally biased region" description="Low complexity" evidence="2">
    <location>
        <begin position="90"/>
        <end position="101"/>
    </location>
</feature>
<feature type="compositionally biased region" description="Low complexity" evidence="2">
    <location>
        <begin position="282"/>
        <end position="295"/>
    </location>
</feature>
<dbReference type="GO" id="GO:0140469">
    <property type="term" value="P:GCN2-mediated signaling"/>
    <property type="evidence" value="ECO:0007669"/>
    <property type="project" value="TreeGrafter"/>
</dbReference>
<comment type="similarity">
    <text evidence="1">Belongs to the IMPACT family.</text>
</comment>
<dbReference type="Pfam" id="PF01205">
    <property type="entry name" value="Impact_N"/>
    <property type="match status" value="1"/>
</dbReference>
<feature type="compositionally biased region" description="Basic and acidic residues" evidence="2">
    <location>
        <begin position="77"/>
        <end position="88"/>
    </location>
</feature>
<proteinExistence type="inferred from homology"/>
<organism evidence="4 5">
    <name type="scientific">Niveomyces insectorum RCEF 264</name>
    <dbReference type="NCBI Taxonomy" id="1081102"/>
    <lineage>
        <taxon>Eukaryota</taxon>
        <taxon>Fungi</taxon>
        <taxon>Dikarya</taxon>
        <taxon>Ascomycota</taxon>
        <taxon>Pezizomycotina</taxon>
        <taxon>Sordariomycetes</taxon>
        <taxon>Hypocreomycetidae</taxon>
        <taxon>Hypocreales</taxon>
        <taxon>Cordycipitaceae</taxon>
        <taxon>Niveomyces</taxon>
    </lineage>
</organism>
<sequence length="419" mass="45104">MASAPNEKDLQALLRLLTSTRKLPILQAMNQPRVRILGREVAVLKRGGYTWRGDEEERAAAGGVEDAEGGAANDGDNETRHNHTDTHARPASSSNNSSSNPPQAPSSPLPTSAPGTWSVSQTLVLKDSTFVARATTLNDPAQRATLVRNLLDAHPNLRTASHNAWAYRVRSRSSGGHDNPVVRQDSFDDGETGCGDLLLRVMRELGAVDTLVVLTRWFGGTMLGPDRWRLMRNCVTGALAERLRRTGAAVALSGEAAWGLDLEGARQQQQQQQQQTSRGGPSSSLNTHTSSLTGSVGMPIHRPESARQYLLKSFATWDGPDDGGPGATTTAAAAAAAKKKKKTIKAMDAEKADNLGRLLGALRLLYDSWADHVPAAELDRRAWSWYVAVRPDVDVGPSGWGAKGAVKLQDILDLRRPPT</sequence>
<keyword evidence="5" id="KW-1185">Reference proteome</keyword>
<feature type="domain" description="Impact N-terminal" evidence="3">
    <location>
        <begin position="126"/>
        <end position="239"/>
    </location>
</feature>
<dbReference type="OrthoDB" id="514070at2759"/>
<evidence type="ECO:0000313" key="5">
    <source>
        <dbReference type="Proteomes" id="UP000076874"/>
    </source>
</evidence>
<evidence type="ECO:0000256" key="1">
    <source>
        <dbReference type="ARBA" id="ARBA00007665"/>
    </source>
</evidence>
<dbReference type="PANTHER" id="PTHR16301:SF4">
    <property type="entry name" value="IMPACT N-TERMINAL DOMAIN-CONTAINING PROTEIN"/>
    <property type="match status" value="1"/>
</dbReference>
<feature type="region of interest" description="Disordered" evidence="2">
    <location>
        <begin position="264"/>
        <end position="300"/>
    </location>
</feature>
<dbReference type="GO" id="GO:0006446">
    <property type="term" value="P:regulation of translational initiation"/>
    <property type="evidence" value="ECO:0007669"/>
    <property type="project" value="TreeGrafter"/>
</dbReference>
<gene>
    <name evidence="4" type="ORF">SPI_00148</name>
</gene>
<feature type="region of interest" description="Disordered" evidence="2">
    <location>
        <begin position="55"/>
        <end position="115"/>
    </location>
</feature>
<dbReference type="Gene3D" id="3.30.230.30">
    <property type="entry name" value="Impact, N-terminal domain"/>
    <property type="match status" value="1"/>
</dbReference>
<name>A0A167ZVM7_9HYPO</name>
<dbReference type="SUPFAM" id="SSF54211">
    <property type="entry name" value="Ribosomal protein S5 domain 2-like"/>
    <property type="match status" value="1"/>
</dbReference>
<dbReference type="InterPro" id="IPR023582">
    <property type="entry name" value="Impact"/>
</dbReference>
<dbReference type="GO" id="GO:0005737">
    <property type="term" value="C:cytoplasm"/>
    <property type="evidence" value="ECO:0007669"/>
    <property type="project" value="TreeGrafter"/>
</dbReference>
<reference evidence="4 5" key="1">
    <citation type="journal article" date="2016" name="Genome Biol. Evol.">
        <title>Divergent and convergent evolution of fungal pathogenicity.</title>
        <authorList>
            <person name="Shang Y."/>
            <person name="Xiao G."/>
            <person name="Zheng P."/>
            <person name="Cen K."/>
            <person name="Zhan S."/>
            <person name="Wang C."/>
        </authorList>
    </citation>
    <scope>NUCLEOTIDE SEQUENCE [LARGE SCALE GENOMIC DNA]</scope>
    <source>
        <strain evidence="4 5">RCEF 264</strain>
    </source>
</reference>
<dbReference type="STRING" id="1081102.A0A167ZVM7"/>
<evidence type="ECO:0000259" key="3">
    <source>
        <dbReference type="Pfam" id="PF01205"/>
    </source>
</evidence>
<feature type="compositionally biased region" description="Low complexity" evidence="2">
    <location>
        <begin position="60"/>
        <end position="74"/>
    </location>
</feature>
<protein>
    <submittedName>
        <fullName evidence="4">Impact family</fullName>
    </submittedName>
</protein>
<dbReference type="InterPro" id="IPR001498">
    <property type="entry name" value="Impact_N"/>
</dbReference>
<evidence type="ECO:0000313" key="4">
    <source>
        <dbReference type="EMBL" id="OAA67953.1"/>
    </source>
</evidence>
<comment type="caution">
    <text evidence="4">The sequence shown here is derived from an EMBL/GenBank/DDBJ whole genome shotgun (WGS) entry which is preliminary data.</text>
</comment>
<dbReference type="Proteomes" id="UP000076874">
    <property type="component" value="Unassembled WGS sequence"/>
</dbReference>
<accession>A0A167ZVM7</accession>
<dbReference type="PANTHER" id="PTHR16301">
    <property type="entry name" value="IMPACT-RELATED"/>
    <property type="match status" value="1"/>
</dbReference>
<evidence type="ECO:0000256" key="2">
    <source>
        <dbReference type="SAM" id="MobiDB-lite"/>
    </source>
</evidence>
<dbReference type="AlphaFoldDB" id="A0A167ZVM7"/>
<dbReference type="InterPro" id="IPR036956">
    <property type="entry name" value="Impact_N_sf"/>
</dbReference>
<dbReference type="InterPro" id="IPR020568">
    <property type="entry name" value="Ribosomal_Su5_D2-typ_SF"/>
</dbReference>